<protein>
    <submittedName>
        <fullName evidence="3">Choline ABC transporter substrate-binding protein</fullName>
    </submittedName>
</protein>
<sequence>MMKKLILLITLLLPVSSLANECKQVNFGMVGWTDVQATTATATTLLEYLGYQVNSTELSVPQVYDKLSKGELDVFLGNWMPTMEPIIQPYRQNKSVEVLGANLSGAKYTLAVPSYVYDAGVQSFADIARFKDKFQHKLYGIEKGNDGNALLLDMIAKNDFALGNFSLVELPERLMLYQVKRHIRDGEWIAFLAWAPHPMNENHDIRYLDGGDKYFGPDLGGSTVYTNTRADFRRDCPNVARLLDNLKFSLSMEGEVMHMMLSEFIPGDRAVRDWMFRNPEVVSQWLQGVTNQQGEAVNATELAAQMKLTFAN</sequence>
<proteinExistence type="predicted"/>
<dbReference type="InterPro" id="IPR017783">
    <property type="entry name" value="ABC_choline_sub-bd"/>
</dbReference>
<gene>
    <name evidence="3" type="primary">choX</name>
    <name evidence="3" type="ORF">ACFOMG_13845</name>
</gene>
<evidence type="ECO:0000313" key="4">
    <source>
        <dbReference type="Proteomes" id="UP001595722"/>
    </source>
</evidence>
<reference evidence="4" key="1">
    <citation type="journal article" date="2019" name="Int. J. Syst. Evol. Microbiol.">
        <title>The Global Catalogue of Microorganisms (GCM) 10K type strain sequencing project: providing services to taxonomists for standard genome sequencing and annotation.</title>
        <authorList>
            <consortium name="The Broad Institute Genomics Platform"/>
            <consortium name="The Broad Institute Genome Sequencing Center for Infectious Disease"/>
            <person name="Wu L."/>
            <person name="Ma J."/>
        </authorList>
    </citation>
    <scope>NUCLEOTIDE SEQUENCE [LARGE SCALE GENOMIC DNA]</scope>
    <source>
        <strain evidence="4">KCTC 42424</strain>
    </source>
</reference>
<dbReference type="SUPFAM" id="SSF53850">
    <property type="entry name" value="Periplasmic binding protein-like II"/>
    <property type="match status" value="1"/>
</dbReference>
<comment type="caution">
    <text evidence="3">The sequence shown here is derived from an EMBL/GenBank/DDBJ whole genome shotgun (WGS) entry which is preliminary data.</text>
</comment>
<evidence type="ECO:0000256" key="1">
    <source>
        <dbReference type="SAM" id="SignalP"/>
    </source>
</evidence>
<dbReference type="EMBL" id="JBHRYB010000013">
    <property type="protein sequence ID" value="MFC3681183.1"/>
    <property type="molecule type" value="Genomic_DNA"/>
</dbReference>
<feature type="chain" id="PRO_5046988617" evidence="1">
    <location>
        <begin position="20"/>
        <end position="312"/>
    </location>
</feature>
<feature type="signal peptide" evidence="1">
    <location>
        <begin position="1"/>
        <end position="19"/>
    </location>
</feature>
<dbReference type="Gene3D" id="3.40.190.10">
    <property type="entry name" value="Periplasmic binding protein-like II"/>
    <property type="match status" value="1"/>
</dbReference>
<keyword evidence="1" id="KW-0732">Signal</keyword>
<dbReference type="CDD" id="cd13640">
    <property type="entry name" value="PBP2_ChoX"/>
    <property type="match status" value="1"/>
</dbReference>
<evidence type="ECO:0000313" key="3">
    <source>
        <dbReference type="EMBL" id="MFC3681183.1"/>
    </source>
</evidence>
<dbReference type="Gene3D" id="3.40.190.100">
    <property type="entry name" value="Glycine betaine-binding periplasmic protein, domain 2"/>
    <property type="match status" value="1"/>
</dbReference>
<dbReference type="RefSeq" id="WP_376867438.1">
    <property type="nucleotide sequence ID" value="NZ_JBHRYB010000013.1"/>
</dbReference>
<dbReference type="Proteomes" id="UP001595722">
    <property type="component" value="Unassembled WGS sequence"/>
</dbReference>
<dbReference type="Pfam" id="PF04069">
    <property type="entry name" value="OpuAC"/>
    <property type="match status" value="1"/>
</dbReference>
<feature type="domain" description="ABC-type glycine betaine transport system substrate-binding" evidence="2">
    <location>
        <begin position="23"/>
        <end position="275"/>
    </location>
</feature>
<keyword evidence="4" id="KW-1185">Reference proteome</keyword>
<name>A0ABV7VUI1_9GAMM</name>
<organism evidence="3 4">
    <name type="scientific">Bacterioplanoides pacificum</name>
    <dbReference type="NCBI Taxonomy" id="1171596"/>
    <lineage>
        <taxon>Bacteria</taxon>
        <taxon>Pseudomonadati</taxon>
        <taxon>Pseudomonadota</taxon>
        <taxon>Gammaproteobacteria</taxon>
        <taxon>Oceanospirillales</taxon>
        <taxon>Oceanospirillaceae</taxon>
        <taxon>Bacterioplanoides</taxon>
    </lineage>
</organism>
<accession>A0ABV7VUI1</accession>
<dbReference type="NCBIfam" id="TIGR03414">
    <property type="entry name" value="ABC_choline_bnd"/>
    <property type="match status" value="1"/>
</dbReference>
<dbReference type="InterPro" id="IPR007210">
    <property type="entry name" value="ABC_Gly_betaine_transp_sub-bd"/>
</dbReference>
<evidence type="ECO:0000259" key="2">
    <source>
        <dbReference type="Pfam" id="PF04069"/>
    </source>
</evidence>